<keyword evidence="2" id="KW-1185">Reference proteome</keyword>
<dbReference type="RefSeq" id="WP_200391133.1">
    <property type="nucleotide sequence ID" value="NZ_JAENIO010000012.1"/>
</dbReference>
<protein>
    <submittedName>
        <fullName evidence="1">Uncharacterized protein</fullName>
    </submittedName>
</protein>
<sequence length="57" mass="6012">MFKLMLMLLFGGLLALGAYEIPTGVVGLSGLEQAQKKAKAAQKPVVLVVAIKTQPET</sequence>
<reference evidence="1" key="1">
    <citation type="submission" date="2021-01" db="EMBL/GenBank/DDBJ databases">
        <title>Modified the classification status of verrucomicrobia.</title>
        <authorList>
            <person name="Feng X."/>
        </authorList>
    </citation>
    <scope>NUCLEOTIDE SEQUENCE</scope>
    <source>
        <strain evidence="1">KCTC 12986</strain>
    </source>
</reference>
<evidence type="ECO:0000313" key="1">
    <source>
        <dbReference type="EMBL" id="MBK1833698.1"/>
    </source>
</evidence>
<name>A0A934RQQ1_9BACT</name>
<evidence type="ECO:0000313" key="2">
    <source>
        <dbReference type="Proteomes" id="UP000604083"/>
    </source>
</evidence>
<organism evidence="1 2">
    <name type="scientific">Roseibacillus ishigakijimensis</name>
    <dbReference type="NCBI Taxonomy" id="454146"/>
    <lineage>
        <taxon>Bacteria</taxon>
        <taxon>Pseudomonadati</taxon>
        <taxon>Verrucomicrobiota</taxon>
        <taxon>Verrucomicrobiia</taxon>
        <taxon>Verrucomicrobiales</taxon>
        <taxon>Verrucomicrobiaceae</taxon>
        <taxon>Roseibacillus</taxon>
    </lineage>
</organism>
<accession>A0A934RQQ1</accession>
<gene>
    <name evidence="1" type="ORF">JIN78_06450</name>
</gene>
<proteinExistence type="predicted"/>
<dbReference type="AlphaFoldDB" id="A0A934RQQ1"/>
<dbReference type="EMBL" id="JAENIO010000012">
    <property type="protein sequence ID" value="MBK1833698.1"/>
    <property type="molecule type" value="Genomic_DNA"/>
</dbReference>
<dbReference type="Proteomes" id="UP000604083">
    <property type="component" value="Unassembled WGS sequence"/>
</dbReference>
<comment type="caution">
    <text evidence="1">The sequence shown here is derived from an EMBL/GenBank/DDBJ whole genome shotgun (WGS) entry which is preliminary data.</text>
</comment>